<dbReference type="Proteomes" id="UP000515150">
    <property type="component" value="Chromosome 4"/>
</dbReference>
<dbReference type="KEGG" id="bspl:114854285"/>
<feature type="region of interest" description="Disordered" evidence="8">
    <location>
        <begin position="1"/>
        <end position="22"/>
    </location>
</feature>
<keyword evidence="9" id="KW-1185">Reference proteome</keyword>
<evidence type="ECO:0000256" key="1">
    <source>
        <dbReference type="ARBA" id="ARBA00004651"/>
    </source>
</evidence>
<organism evidence="9 10">
    <name type="scientific">Betta splendens</name>
    <name type="common">Siamese fighting fish</name>
    <dbReference type="NCBI Taxonomy" id="158456"/>
    <lineage>
        <taxon>Eukaryota</taxon>
        <taxon>Metazoa</taxon>
        <taxon>Chordata</taxon>
        <taxon>Craniata</taxon>
        <taxon>Vertebrata</taxon>
        <taxon>Euteleostomi</taxon>
        <taxon>Actinopterygii</taxon>
        <taxon>Neopterygii</taxon>
        <taxon>Teleostei</taxon>
        <taxon>Neoteleostei</taxon>
        <taxon>Acanthomorphata</taxon>
        <taxon>Anabantaria</taxon>
        <taxon>Anabantiformes</taxon>
        <taxon>Anabantoidei</taxon>
        <taxon>Osphronemidae</taxon>
        <taxon>Betta</taxon>
    </lineage>
</organism>
<name>A0A6P7MCS8_BETSP</name>
<evidence type="ECO:0000256" key="2">
    <source>
        <dbReference type="ARBA" id="ARBA00008789"/>
    </source>
</evidence>
<evidence type="ECO:0000256" key="5">
    <source>
        <dbReference type="ARBA" id="ARBA00022989"/>
    </source>
</evidence>
<keyword evidence="6 7" id="KW-0472">Membrane</keyword>
<gene>
    <name evidence="10" type="primary">xkr9</name>
</gene>
<dbReference type="GO" id="GO:0005886">
    <property type="term" value="C:plasma membrane"/>
    <property type="evidence" value="ECO:0007669"/>
    <property type="project" value="UniProtKB-SubCell"/>
</dbReference>
<dbReference type="RefSeq" id="XP_029004380.1">
    <property type="nucleotide sequence ID" value="XM_029148547.3"/>
</dbReference>
<dbReference type="CTD" id="389668"/>
<feature type="transmembrane region" description="Helical" evidence="7">
    <location>
        <begin position="343"/>
        <end position="362"/>
    </location>
</feature>
<comment type="subcellular location">
    <subcellularLocation>
        <location evidence="1">Cell membrane</location>
        <topology evidence="1">Multi-pass membrane protein</topology>
    </subcellularLocation>
    <subcellularLocation>
        <location evidence="7">Membrane</location>
        <topology evidence="7">Multi-pass membrane protein</topology>
    </subcellularLocation>
</comment>
<evidence type="ECO:0000256" key="8">
    <source>
        <dbReference type="SAM" id="MobiDB-lite"/>
    </source>
</evidence>
<evidence type="ECO:0000256" key="6">
    <source>
        <dbReference type="ARBA" id="ARBA00023136"/>
    </source>
</evidence>
<protein>
    <recommendedName>
        <fullName evidence="7">XK-related protein</fullName>
    </recommendedName>
</protein>
<feature type="transmembrane region" description="Helical" evidence="7">
    <location>
        <begin position="135"/>
        <end position="155"/>
    </location>
</feature>
<feature type="transmembrane region" description="Helical" evidence="7">
    <location>
        <begin position="59"/>
        <end position="84"/>
    </location>
</feature>
<evidence type="ECO:0000256" key="3">
    <source>
        <dbReference type="ARBA" id="ARBA00022475"/>
    </source>
</evidence>
<evidence type="ECO:0000256" key="7">
    <source>
        <dbReference type="RuleBase" id="RU910716"/>
    </source>
</evidence>
<sequence>MDHDTPESTSARSQKRGVGTESSSSTSLVSAALRILLNYLLLLKTVMTHSDNQYSKLRWLLTIAGLVLYVVDIWTDSALVVKYFLETQYIWTGLTLAFVITGQTVTQTFSFAWYSDDMEDALINPEGKRKIAGLSRCKLMAAHLCGGGIFIRYYHLLKRGYKAVWAAGDGTCVEHHSLFCLATDLSMLKLFEAFMESVPQLLLQLYILLGRGQCSVMQYVSVSFSFLNTAWALVDYRRCLRRSLPHVTDMPSGLPTLIYLLYKLGTITSHILSYGLLLLLSTYSAAALAVLWLLGTTWAHWLKTNFCSSQRLELLYRAVVGVILTFTYFNVKGQNMKVEMISYYVSHAAINVMAPTLLFLLQPDVKSDTLLLTVSGLIVGGSLLGLVCLVSYYLFLHPKGNWREADEVDGTGRDTGTSRRIRNFLQP</sequence>
<evidence type="ECO:0000256" key="4">
    <source>
        <dbReference type="ARBA" id="ARBA00022692"/>
    </source>
</evidence>
<feature type="transmembrane region" description="Helical" evidence="7">
    <location>
        <begin position="216"/>
        <end position="234"/>
    </location>
</feature>
<dbReference type="OrthoDB" id="8190653at2759"/>
<dbReference type="Pfam" id="PF09815">
    <property type="entry name" value="XK-related"/>
    <property type="match status" value="1"/>
</dbReference>
<comment type="similarity">
    <text evidence="2 7">Belongs to the XK family.</text>
</comment>
<dbReference type="InterPro" id="IPR018629">
    <property type="entry name" value="XK-rel"/>
</dbReference>
<keyword evidence="4 7" id="KW-0812">Transmembrane</keyword>
<dbReference type="InParanoid" id="A0A6P7MCS8"/>
<accession>A0A6P7MCS8</accession>
<keyword evidence="5 7" id="KW-1133">Transmembrane helix</keyword>
<evidence type="ECO:0000313" key="10">
    <source>
        <dbReference type="RefSeq" id="XP_029004380.1"/>
    </source>
</evidence>
<dbReference type="GeneID" id="114854285"/>
<evidence type="ECO:0000313" key="9">
    <source>
        <dbReference type="Proteomes" id="UP000515150"/>
    </source>
</evidence>
<dbReference type="AlphaFoldDB" id="A0A6P7MCS8"/>
<dbReference type="PANTHER" id="PTHR16024">
    <property type="entry name" value="XK-RELATED PROTEIN"/>
    <property type="match status" value="1"/>
</dbReference>
<feature type="transmembrane region" description="Helical" evidence="7">
    <location>
        <begin position="271"/>
        <end position="294"/>
    </location>
</feature>
<feature type="transmembrane region" description="Helical" evidence="7">
    <location>
        <begin position="374"/>
        <end position="395"/>
    </location>
</feature>
<reference evidence="10" key="1">
    <citation type="submission" date="2025-08" db="UniProtKB">
        <authorList>
            <consortium name="RefSeq"/>
        </authorList>
    </citation>
    <scope>IDENTIFICATION</scope>
</reference>
<dbReference type="PANTHER" id="PTHR16024:SF13">
    <property type="entry name" value="XK-RELATED PROTEIN 9"/>
    <property type="match status" value="1"/>
</dbReference>
<proteinExistence type="inferred from homology"/>
<keyword evidence="3" id="KW-1003">Cell membrane</keyword>
<feature type="transmembrane region" description="Helical" evidence="7">
    <location>
        <begin position="314"/>
        <end position="331"/>
    </location>
</feature>
<dbReference type="InterPro" id="IPR050895">
    <property type="entry name" value="XK-related_scramblase"/>
</dbReference>
<feature type="transmembrane region" description="Helical" evidence="7">
    <location>
        <begin position="90"/>
        <end position="114"/>
    </location>
</feature>